<comment type="caution">
    <text evidence="2">The sequence shown here is derived from an EMBL/GenBank/DDBJ whole genome shotgun (WGS) entry which is preliminary data.</text>
</comment>
<gene>
    <name evidence="2" type="ORF">ACFPZN_18025</name>
</gene>
<evidence type="ECO:0000313" key="2">
    <source>
        <dbReference type="EMBL" id="MFC5747533.1"/>
    </source>
</evidence>
<evidence type="ECO:0000313" key="3">
    <source>
        <dbReference type="Proteomes" id="UP001596074"/>
    </source>
</evidence>
<organism evidence="2 3">
    <name type="scientific">Actinomadura rugatobispora</name>
    <dbReference type="NCBI Taxonomy" id="1994"/>
    <lineage>
        <taxon>Bacteria</taxon>
        <taxon>Bacillati</taxon>
        <taxon>Actinomycetota</taxon>
        <taxon>Actinomycetes</taxon>
        <taxon>Streptosporangiales</taxon>
        <taxon>Thermomonosporaceae</taxon>
        <taxon>Actinomadura</taxon>
    </lineage>
</organism>
<feature type="region of interest" description="Disordered" evidence="1">
    <location>
        <begin position="50"/>
        <end position="81"/>
    </location>
</feature>
<name>A0ABW1A1F3_9ACTN</name>
<feature type="region of interest" description="Disordered" evidence="1">
    <location>
        <begin position="1"/>
        <end position="32"/>
    </location>
</feature>
<evidence type="ECO:0000256" key="1">
    <source>
        <dbReference type="SAM" id="MobiDB-lite"/>
    </source>
</evidence>
<accession>A0ABW1A1F3</accession>
<reference evidence="3" key="1">
    <citation type="journal article" date="2019" name="Int. J. Syst. Evol. Microbiol.">
        <title>The Global Catalogue of Microorganisms (GCM) 10K type strain sequencing project: providing services to taxonomists for standard genome sequencing and annotation.</title>
        <authorList>
            <consortium name="The Broad Institute Genomics Platform"/>
            <consortium name="The Broad Institute Genome Sequencing Center for Infectious Disease"/>
            <person name="Wu L."/>
            <person name="Ma J."/>
        </authorList>
    </citation>
    <scope>NUCLEOTIDE SEQUENCE [LARGE SCALE GENOMIC DNA]</scope>
    <source>
        <strain evidence="3">KCTC 42087</strain>
    </source>
</reference>
<dbReference type="RefSeq" id="WP_378283152.1">
    <property type="nucleotide sequence ID" value="NZ_JBHSON010000023.1"/>
</dbReference>
<protein>
    <submittedName>
        <fullName evidence="2">Uncharacterized protein</fullName>
    </submittedName>
</protein>
<dbReference type="EMBL" id="JBHSON010000023">
    <property type="protein sequence ID" value="MFC5747533.1"/>
    <property type="molecule type" value="Genomic_DNA"/>
</dbReference>
<sequence length="81" mass="8183">MLGADIGGPRIVTDPTFDDPGPHGYLGKTLGPAVPENRLGPVGVVLVSHDAHPDNLDAGDAPSPGRVSGGPGRARARGRRA</sequence>
<dbReference type="Proteomes" id="UP001596074">
    <property type="component" value="Unassembled WGS sequence"/>
</dbReference>
<dbReference type="Gene3D" id="3.60.15.10">
    <property type="entry name" value="Ribonuclease Z/Hydroxyacylglutathione hydrolase-like"/>
    <property type="match status" value="1"/>
</dbReference>
<proteinExistence type="predicted"/>
<dbReference type="InterPro" id="IPR036866">
    <property type="entry name" value="RibonucZ/Hydroxyglut_hydro"/>
</dbReference>
<keyword evidence="3" id="KW-1185">Reference proteome</keyword>